<gene>
    <name evidence="1" type="ORF">E2C01_052362</name>
</gene>
<organism evidence="1 2">
    <name type="scientific">Portunus trituberculatus</name>
    <name type="common">Swimming crab</name>
    <name type="synonym">Neptunus trituberculatus</name>
    <dbReference type="NCBI Taxonomy" id="210409"/>
    <lineage>
        <taxon>Eukaryota</taxon>
        <taxon>Metazoa</taxon>
        <taxon>Ecdysozoa</taxon>
        <taxon>Arthropoda</taxon>
        <taxon>Crustacea</taxon>
        <taxon>Multicrustacea</taxon>
        <taxon>Malacostraca</taxon>
        <taxon>Eumalacostraca</taxon>
        <taxon>Eucarida</taxon>
        <taxon>Decapoda</taxon>
        <taxon>Pleocyemata</taxon>
        <taxon>Brachyura</taxon>
        <taxon>Eubrachyura</taxon>
        <taxon>Portunoidea</taxon>
        <taxon>Portunidae</taxon>
        <taxon>Portuninae</taxon>
        <taxon>Portunus</taxon>
    </lineage>
</organism>
<dbReference type="AlphaFoldDB" id="A0A5B7GDH2"/>
<evidence type="ECO:0000313" key="2">
    <source>
        <dbReference type="Proteomes" id="UP000324222"/>
    </source>
</evidence>
<comment type="caution">
    <text evidence="1">The sequence shown here is derived from an EMBL/GenBank/DDBJ whole genome shotgun (WGS) entry which is preliminary data.</text>
</comment>
<sequence>MEVGVCHTVPMPGGQAPFQDVEVGVCHTVPMPGGQTPFQDVEIGICHTVPMPGSQTPFQDVEVGVCHTAPMPSGQTPFQDVEVGVYHMAPMPGGQPIIPSCGLGVSETIPRTLGVELGTIMSDGLLPSQSVSVGASHKASMEVSVEAGRPTVVPGGSGLGQCLSAPMPVGHPLSTEQSYEDEEEDVAPNQVGVSPFLHLIGQVRDHLHLPAPKAPSLSHLTGVERAQGSVLSSNPFFSFPRLLMAQAVREEAQCRSLKEFKPCSANFQLSRDWYGRARSFYLPEETSLDPPPVNEELGGLMAGGQPGGLCILPPVGANGENVWLTLPLGQTRCWLLGLVLL</sequence>
<reference evidence="1 2" key="1">
    <citation type="submission" date="2019-05" db="EMBL/GenBank/DDBJ databases">
        <title>Another draft genome of Portunus trituberculatus and its Hox gene families provides insights of decapod evolution.</title>
        <authorList>
            <person name="Jeong J.-H."/>
            <person name="Song I."/>
            <person name="Kim S."/>
            <person name="Choi T."/>
            <person name="Kim D."/>
            <person name="Ryu S."/>
            <person name="Kim W."/>
        </authorList>
    </citation>
    <scope>NUCLEOTIDE SEQUENCE [LARGE SCALE GENOMIC DNA]</scope>
    <source>
        <tissue evidence="1">Muscle</tissue>
    </source>
</reference>
<protein>
    <submittedName>
        <fullName evidence="1">Uncharacterized protein</fullName>
    </submittedName>
</protein>
<name>A0A5B7GDH2_PORTR</name>
<dbReference type="Proteomes" id="UP000324222">
    <property type="component" value="Unassembled WGS sequence"/>
</dbReference>
<dbReference type="EMBL" id="VSRR010015606">
    <property type="protein sequence ID" value="MPC58360.1"/>
    <property type="molecule type" value="Genomic_DNA"/>
</dbReference>
<accession>A0A5B7GDH2</accession>
<evidence type="ECO:0000313" key="1">
    <source>
        <dbReference type="EMBL" id="MPC58360.1"/>
    </source>
</evidence>
<keyword evidence="2" id="KW-1185">Reference proteome</keyword>
<proteinExistence type="predicted"/>